<proteinExistence type="predicted"/>
<dbReference type="EMBL" id="CP048620">
    <property type="protein sequence ID" value="QPJ65165.1"/>
    <property type="molecule type" value="Genomic_DNA"/>
</dbReference>
<organism evidence="2 3">
    <name type="scientific">Candidatus Nitrohelix vancouverensis</name>
    <dbReference type="NCBI Taxonomy" id="2705534"/>
    <lineage>
        <taxon>Bacteria</taxon>
        <taxon>Pseudomonadati</taxon>
        <taxon>Nitrospinota/Tectimicrobiota group</taxon>
        <taxon>Nitrospinota</taxon>
        <taxon>Nitrospinia</taxon>
        <taxon>Nitrospinales</taxon>
        <taxon>Nitrospinaceae</taxon>
        <taxon>Candidatus Nitrohelix</taxon>
    </lineage>
</organism>
<dbReference type="AlphaFoldDB" id="A0A7T0G388"/>
<evidence type="ECO:0000256" key="1">
    <source>
        <dbReference type="SAM" id="Phobius"/>
    </source>
</evidence>
<keyword evidence="1" id="KW-0812">Transmembrane</keyword>
<feature type="transmembrane region" description="Helical" evidence="1">
    <location>
        <begin position="378"/>
        <end position="399"/>
    </location>
</feature>
<dbReference type="Proteomes" id="UP000594464">
    <property type="component" value="Chromosome"/>
</dbReference>
<gene>
    <name evidence="2" type="ORF">G3M78_07085</name>
</gene>
<feature type="transmembrane region" description="Helical" evidence="1">
    <location>
        <begin position="490"/>
        <end position="509"/>
    </location>
</feature>
<feature type="transmembrane region" description="Helical" evidence="1">
    <location>
        <begin position="115"/>
        <end position="146"/>
    </location>
</feature>
<feature type="transmembrane region" description="Helical" evidence="1">
    <location>
        <begin position="175"/>
        <end position="198"/>
    </location>
</feature>
<dbReference type="KEGG" id="nva:G3M78_07085"/>
<feature type="transmembrane region" description="Helical" evidence="1">
    <location>
        <begin position="530"/>
        <end position="548"/>
    </location>
</feature>
<sequence>MAGLLGAAPVSRETQLANDRHSPALVVLVLAFLCVYIYLFTQAADEIGAPLPKAVADAVGWHPEKVFDDDNVSSELYVPMTWLYDNDDERFVLFVGVAIAFLLVYFLPLDLKRPSLVISFCVIVSILYGLRGIAGLAASHAIVYLVLHPARGLRVWLAGWPGFLGYLALGTYEALSVWAILIAVTCGVASAVLYRYLLIRALDAPRLAPCLRVVATQSAMIVALGGAVWEGLSGQTFELALGVLLFFWHWERLLLYYVDYKDGQIPADISFWSYLSVFMAPGQIGNWNWGVTIGQGYAYCQNNFYCEDKNRLIVDGLRLWALSITYLVLAQWGVYLLLAVLQDLGFVVFSRNRQMTCHFIFDGQVTTSTVLLTSLMDLLRWTAIWGGVVHFKVGLWRICGYRIDPYFNYPWLSTNMVALWSRFTFHYREFLVKVFYYPVFFRCFRTRPYLRIACATFAAAGVGNMVWGHLSEAVFYKGVAWGNIAGALRQWPYFVLLSLGITVAQFWLMRKKRDSRKPWTFDRRIVLDAFAAYVTLQFYALIHVFYHYCQEGTTAQHFKLFLIGFGIGGN</sequence>
<name>A0A7T0G388_9BACT</name>
<feature type="transmembrane region" description="Helical" evidence="1">
    <location>
        <begin position="153"/>
        <end position="169"/>
    </location>
</feature>
<feature type="transmembrane region" description="Helical" evidence="1">
    <location>
        <begin position="91"/>
        <end position="109"/>
    </location>
</feature>
<feature type="transmembrane region" description="Helical" evidence="1">
    <location>
        <begin position="449"/>
        <end position="470"/>
    </location>
</feature>
<evidence type="ECO:0008006" key="4">
    <source>
        <dbReference type="Google" id="ProtNLM"/>
    </source>
</evidence>
<evidence type="ECO:0000313" key="2">
    <source>
        <dbReference type="EMBL" id="QPJ65165.1"/>
    </source>
</evidence>
<protein>
    <recommendedName>
        <fullName evidence="4">MBOAT family protein</fullName>
    </recommendedName>
</protein>
<reference evidence="3" key="1">
    <citation type="submission" date="2020-02" db="EMBL/GenBank/DDBJ databases">
        <title>Genomic and physiological characterization of two novel Nitrospinaceae genera.</title>
        <authorList>
            <person name="Mueller A.J."/>
            <person name="Jung M.-Y."/>
            <person name="Strachan C.R."/>
            <person name="Herbold C.W."/>
            <person name="Kirkegaard R.H."/>
            <person name="Daims H."/>
        </authorList>
    </citation>
    <scope>NUCLEOTIDE SEQUENCE [LARGE SCALE GENOMIC DNA]</scope>
</reference>
<accession>A0A7T0G388</accession>
<feature type="transmembrane region" description="Helical" evidence="1">
    <location>
        <begin position="20"/>
        <end position="39"/>
    </location>
</feature>
<feature type="transmembrane region" description="Helical" evidence="1">
    <location>
        <begin position="235"/>
        <end position="255"/>
    </location>
</feature>
<keyword evidence="1" id="KW-0472">Membrane</keyword>
<keyword evidence="1" id="KW-1133">Transmembrane helix</keyword>
<evidence type="ECO:0000313" key="3">
    <source>
        <dbReference type="Proteomes" id="UP000594464"/>
    </source>
</evidence>
<feature type="transmembrane region" description="Helical" evidence="1">
    <location>
        <begin position="319"/>
        <end position="341"/>
    </location>
</feature>